<organism evidence="3 4">
    <name type="scientific">Hydrogenophaga laconesensis</name>
    <dbReference type="NCBI Taxonomy" id="1805971"/>
    <lineage>
        <taxon>Bacteria</taxon>
        <taxon>Pseudomonadati</taxon>
        <taxon>Pseudomonadota</taxon>
        <taxon>Betaproteobacteria</taxon>
        <taxon>Burkholderiales</taxon>
        <taxon>Comamonadaceae</taxon>
        <taxon>Hydrogenophaga</taxon>
    </lineage>
</organism>
<dbReference type="InterPro" id="IPR028098">
    <property type="entry name" value="Glyco_trans_4-like_N"/>
</dbReference>
<dbReference type="InterPro" id="IPR050194">
    <property type="entry name" value="Glycosyltransferase_grp1"/>
</dbReference>
<dbReference type="Gene3D" id="3.40.50.2000">
    <property type="entry name" value="Glycogen Phosphorylase B"/>
    <property type="match status" value="2"/>
</dbReference>
<dbReference type="Pfam" id="PF13439">
    <property type="entry name" value="Glyco_transf_4"/>
    <property type="match status" value="1"/>
</dbReference>
<feature type="region of interest" description="Disordered" evidence="1">
    <location>
        <begin position="345"/>
        <end position="366"/>
    </location>
</feature>
<reference evidence="3 4" key="1">
    <citation type="submission" date="2023-07" db="EMBL/GenBank/DDBJ databases">
        <title>Sorghum-associated microbial communities from plants grown in Nebraska, USA.</title>
        <authorList>
            <person name="Schachtman D."/>
        </authorList>
    </citation>
    <scope>NUCLEOTIDE SEQUENCE [LARGE SCALE GENOMIC DNA]</scope>
    <source>
        <strain evidence="3 4">BE240</strain>
    </source>
</reference>
<keyword evidence="4" id="KW-1185">Reference proteome</keyword>
<dbReference type="SUPFAM" id="SSF53756">
    <property type="entry name" value="UDP-Glycosyltransferase/glycogen phosphorylase"/>
    <property type="match status" value="1"/>
</dbReference>
<dbReference type="EMBL" id="JAVDWE010000012">
    <property type="protein sequence ID" value="MDR7096152.1"/>
    <property type="molecule type" value="Genomic_DNA"/>
</dbReference>
<proteinExistence type="predicted"/>
<protein>
    <submittedName>
        <fullName evidence="3">Glycosyltransferase involved in cell wall biosynthesis</fullName>
    </submittedName>
</protein>
<evidence type="ECO:0000256" key="1">
    <source>
        <dbReference type="SAM" id="MobiDB-lite"/>
    </source>
</evidence>
<evidence type="ECO:0000259" key="2">
    <source>
        <dbReference type="Pfam" id="PF13439"/>
    </source>
</evidence>
<comment type="caution">
    <text evidence="3">The sequence shown here is derived from an EMBL/GenBank/DDBJ whole genome shotgun (WGS) entry which is preliminary data.</text>
</comment>
<dbReference type="PANTHER" id="PTHR45947:SF3">
    <property type="entry name" value="SULFOQUINOVOSYL TRANSFERASE SQD2"/>
    <property type="match status" value="1"/>
</dbReference>
<sequence>MKILIVTDAWQPQVNGVVTTLVELVRQLQASDHEVVVIQPGQFRTRPCPGYAGIDIALFPGRRLRDLMDAAEPDAIHIATEGPLGWAARRHCLRRKLAFTTAFHTKFPEILHAALGIPVSWGYALFRWFHRPSNGVMVPTQGVLNMLKERGFRNLRAWTHGVDTRLFSLADPPTGYPLLGPLAHPVSLFVGRISYEKNIDAFLRMDVPGSKVVCGVGPLASALRQRYPNVHWLGVLPRHELAQVYASADVFVFPSRSETFGLVMLEAMACGVPVAAYPVDGPLEVIGDSGAGALREDLREAWMDALKVKRHEARDRALQFGWGRAATLFVSYLSVLSRPRRQRPGPWALGGAGGVKPPHKPRPIVE</sequence>
<evidence type="ECO:0000313" key="4">
    <source>
        <dbReference type="Proteomes" id="UP001265550"/>
    </source>
</evidence>
<dbReference type="PANTHER" id="PTHR45947">
    <property type="entry name" value="SULFOQUINOVOSYL TRANSFERASE SQD2"/>
    <property type="match status" value="1"/>
</dbReference>
<name>A0ABU1VF99_9BURK</name>
<feature type="compositionally biased region" description="Basic residues" evidence="1">
    <location>
        <begin position="357"/>
        <end position="366"/>
    </location>
</feature>
<feature type="domain" description="Glycosyltransferase subfamily 4-like N-terminal" evidence="2">
    <location>
        <begin position="14"/>
        <end position="165"/>
    </location>
</feature>
<evidence type="ECO:0000313" key="3">
    <source>
        <dbReference type="EMBL" id="MDR7096152.1"/>
    </source>
</evidence>
<dbReference type="Proteomes" id="UP001265550">
    <property type="component" value="Unassembled WGS sequence"/>
</dbReference>
<dbReference type="RefSeq" id="WP_204734931.1">
    <property type="nucleotide sequence ID" value="NZ_JAVDWE010000012.1"/>
</dbReference>
<dbReference type="Pfam" id="PF13692">
    <property type="entry name" value="Glyco_trans_1_4"/>
    <property type="match status" value="1"/>
</dbReference>
<gene>
    <name evidence="3" type="ORF">J2X09_003907</name>
</gene>
<accession>A0ABU1VF99</accession>
<dbReference type="CDD" id="cd03814">
    <property type="entry name" value="GT4-like"/>
    <property type="match status" value="1"/>
</dbReference>